<feature type="region of interest" description="Disordered" evidence="1">
    <location>
        <begin position="20"/>
        <end position="152"/>
    </location>
</feature>
<dbReference type="InterPro" id="IPR035979">
    <property type="entry name" value="RBD_domain_sf"/>
</dbReference>
<dbReference type="PANTHER" id="PTHR13288">
    <property type="entry name" value="SPLICING FACTOR 45 SPF45"/>
    <property type="match status" value="1"/>
</dbReference>
<gene>
    <name evidence="3" type="ORF">GQ602_002033</name>
</gene>
<feature type="compositionally biased region" description="Basic and acidic residues" evidence="1">
    <location>
        <begin position="196"/>
        <end position="214"/>
    </location>
</feature>
<feature type="region of interest" description="Disordered" evidence="1">
    <location>
        <begin position="360"/>
        <end position="380"/>
    </location>
</feature>
<reference evidence="3 4" key="1">
    <citation type="journal article" date="2020" name="G3 (Bethesda)">
        <title>Genetic Underpinnings of Host Manipulation by Ophiocordyceps as Revealed by Comparative Transcriptomics.</title>
        <authorList>
            <person name="Will I."/>
            <person name="Das B."/>
            <person name="Trinh T."/>
            <person name="Brachmann A."/>
            <person name="Ohm R.A."/>
            <person name="de Bekker C."/>
        </authorList>
    </citation>
    <scope>NUCLEOTIDE SEQUENCE [LARGE SCALE GENOMIC DNA]</scope>
    <source>
        <strain evidence="3 4">EC05</strain>
    </source>
</reference>
<evidence type="ECO:0000313" key="4">
    <source>
        <dbReference type="Proteomes" id="UP000562929"/>
    </source>
</evidence>
<dbReference type="Proteomes" id="UP000562929">
    <property type="component" value="Unassembled WGS sequence"/>
</dbReference>
<feature type="region of interest" description="Disordered" evidence="1">
    <location>
        <begin position="177"/>
        <end position="319"/>
    </location>
</feature>
<dbReference type="SUPFAM" id="SSF54928">
    <property type="entry name" value="RNA-binding domain, RBD"/>
    <property type="match status" value="1"/>
</dbReference>
<dbReference type="AlphaFoldDB" id="A0A8H4VF86"/>
<proteinExistence type="predicted"/>
<dbReference type="Gene3D" id="3.30.70.330">
    <property type="match status" value="1"/>
</dbReference>
<feature type="compositionally biased region" description="Acidic residues" evidence="1">
    <location>
        <begin position="186"/>
        <end position="195"/>
    </location>
</feature>
<dbReference type="PROSITE" id="PS50174">
    <property type="entry name" value="G_PATCH"/>
    <property type="match status" value="1"/>
</dbReference>
<accession>A0A8H4VF86</accession>
<evidence type="ECO:0000313" key="3">
    <source>
        <dbReference type="EMBL" id="KAF4591734.1"/>
    </source>
</evidence>
<feature type="compositionally biased region" description="Basic residues" evidence="1">
    <location>
        <begin position="121"/>
        <end position="131"/>
    </location>
</feature>
<keyword evidence="4" id="KW-1185">Reference proteome</keyword>
<feature type="compositionally biased region" description="Pro residues" evidence="1">
    <location>
        <begin position="245"/>
        <end position="264"/>
    </location>
</feature>
<dbReference type="Pfam" id="PF01585">
    <property type="entry name" value="G-patch"/>
    <property type="match status" value="1"/>
</dbReference>
<dbReference type="InterPro" id="IPR012677">
    <property type="entry name" value="Nucleotide-bd_a/b_plait_sf"/>
</dbReference>
<dbReference type="InterPro" id="IPR040052">
    <property type="entry name" value="RBM17"/>
</dbReference>
<feature type="compositionally biased region" description="Acidic residues" evidence="1">
    <location>
        <begin position="289"/>
        <end position="302"/>
    </location>
</feature>
<dbReference type="GO" id="GO:0071011">
    <property type="term" value="C:precatalytic spliceosome"/>
    <property type="evidence" value="ECO:0007669"/>
    <property type="project" value="TreeGrafter"/>
</dbReference>
<dbReference type="OrthoDB" id="5411533at2759"/>
<organism evidence="3 4">
    <name type="scientific">Ophiocordyceps camponoti-floridani</name>
    <dbReference type="NCBI Taxonomy" id="2030778"/>
    <lineage>
        <taxon>Eukaryota</taxon>
        <taxon>Fungi</taxon>
        <taxon>Dikarya</taxon>
        <taxon>Ascomycota</taxon>
        <taxon>Pezizomycotina</taxon>
        <taxon>Sordariomycetes</taxon>
        <taxon>Hypocreomycetidae</taxon>
        <taxon>Hypocreales</taxon>
        <taxon>Ophiocordycipitaceae</taxon>
        <taxon>Ophiocordyceps</taxon>
    </lineage>
</organism>
<name>A0A8H4VF86_9HYPO</name>
<protein>
    <recommendedName>
        <fullName evidence="2">G-patch domain-containing protein</fullName>
    </recommendedName>
</protein>
<evidence type="ECO:0000259" key="2">
    <source>
        <dbReference type="PROSITE" id="PS50174"/>
    </source>
</evidence>
<dbReference type="GO" id="GO:0003676">
    <property type="term" value="F:nucleic acid binding"/>
    <property type="evidence" value="ECO:0007669"/>
    <property type="project" value="InterPro"/>
</dbReference>
<comment type="caution">
    <text evidence="3">The sequence shown here is derived from an EMBL/GenBank/DDBJ whole genome shotgun (WGS) entry which is preliminary data.</text>
</comment>
<dbReference type="GO" id="GO:0045292">
    <property type="term" value="P:mRNA cis splicing, via spliceosome"/>
    <property type="evidence" value="ECO:0007669"/>
    <property type="project" value="InterPro"/>
</dbReference>
<sequence length="494" mass="54925">MPSTPPAPPRVGLSLYDNLYDPENPNPTATISAAPVRYDPAEAPAAEPKKPGIDSALRFQPQIRRAPVKQAKSKPIFPKGIPKAVVPSSTEAPAVPKTTLADWTANEDDEWLYGTSERPQRGGRKQKKKKNKKEEPDEVNWNDLYDPSKPTNVEQYLASEERIKDELEWKAFLYRHRKQEANVDSPSDDDDDDDDGKSPPRKDQFAPPPEHHEFAPPPEPVLKTVVTDEQATKDDSEYQPEIMPEAPPAPPADARPPSPPPAPQAPSSSATISRQPVMYTQPAKTARSDDDDEDDEDDEDAVNETPMPTTDTAQRSKRPGQANFAHRLMSKYGWTQGTGLGANESGIVNPLRVQVEKRKKKADAEGGGWAEPGGKAKILGGKRKEDQGRFGKMSNVIVLDKMLEHMQDLRSEIENGLGQEIGEECGEKYGRVERLYIDQEARRVFIKFTDQVSALRAVNELDGRIFNGNVIAPHFYDADSFERGIYTSDETKAR</sequence>
<dbReference type="EMBL" id="JAACLJ010000002">
    <property type="protein sequence ID" value="KAF4591734.1"/>
    <property type="molecule type" value="Genomic_DNA"/>
</dbReference>
<feature type="domain" description="G-patch" evidence="2">
    <location>
        <begin position="321"/>
        <end position="372"/>
    </location>
</feature>
<dbReference type="SMART" id="SM00443">
    <property type="entry name" value="G_patch"/>
    <property type="match status" value="1"/>
</dbReference>
<evidence type="ECO:0000256" key="1">
    <source>
        <dbReference type="SAM" id="MobiDB-lite"/>
    </source>
</evidence>
<dbReference type="InterPro" id="IPR000467">
    <property type="entry name" value="G_patch_dom"/>
</dbReference>
<dbReference type="PANTHER" id="PTHR13288:SF8">
    <property type="entry name" value="SPLICING FACTOR 45"/>
    <property type="match status" value="1"/>
</dbReference>